<proteinExistence type="predicted"/>
<sequence length="131" mass="12777">MNRMIGVIAAFGLAALGAGWSGVALAKLPPLSEEAKAKAAEAKAKADWSGKVAAYQLCRAQDRAAAAYSASMKQQGKEAKPGMAGAAACADPGPYVAAATAGGPATAPIAAPSEAKLAAAPATVQSGVKKP</sequence>
<evidence type="ECO:0000313" key="2">
    <source>
        <dbReference type="Proteomes" id="UP000004277"/>
    </source>
</evidence>
<name>A0ACD3SKQ3_9BURK</name>
<reference evidence="1" key="1">
    <citation type="submission" date="2019-05" db="EMBL/GenBank/DDBJ databases">
        <title>Revised genome assembly of Burkholderiaceae (previously Ralstonia) sp. PBA.</title>
        <authorList>
            <person name="Gan H.M."/>
        </authorList>
    </citation>
    <scope>NUCLEOTIDE SEQUENCE</scope>
    <source>
        <strain evidence="1">PBA</strain>
    </source>
</reference>
<evidence type="ECO:0000313" key="1">
    <source>
        <dbReference type="EMBL" id="TMS56755.1"/>
    </source>
</evidence>
<organism evidence="1 2">
    <name type="scientific">Imbroritus primus</name>
    <dbReference type="NCBI Taxonomy" id="3058603"/>
    <lineage>
        <taxon>Bacteria</taxon>
        <taxon>Pseudomonadati</taxon>
        <taxon>Pseudomonadota</taxon>
        <taxon>Betaproteobacteria</taxon>
        <taxon>Burkholderiales</taxon>
        <taxon>Burkholderiaceae</taxon>
        <taxon>Imbroritus</taxon>
    </lineage>
</organism>
<gene>
    <name evidence="1" type="ORF">MW7_016925</name>
</gene>
<keyword evidence="2" id="KW-1185">Reference proteome</keyword>
<protein>
    <submittedName>
        <fullName evidence="1">Uncharacterized protein</fullName>
    </submittedName>
</protein>
<dbReference type="Proteomes" id="UP000004277">
    <property type="component" value="Unassembled WGS sequence"/>
</dbReference>
<dbReference type="EMBL" id="AKCV02000026">
    <property type="protein sequence ID" value="TMS56755.1"/>
    <property type="molecule type" value="Genomic_DNA"/>
</dbReference>
<comment type="caution">
    <text evidence="1">The sequence shown here is derived from an EMBL/GenBank/DDBJ whole genome shotgun (WGS) entry which is preliminary data.</text>
</comment>
<accession>A0ACD3SKQ3</accession>